<feature type="non-terminal residue" evidence="1">
    <location>
        <position position="1"/>
    </location>
</feature>
<dbReference type="AlphaFoldDB" id="X0WF01"/>
<comment type="caution">
    <text evidence="1">The sequence shown here is derived from an EMBL/GenBank/DDBJ whole genome shotgun (WGS) entry which is preliminary data.</text>
</comment>
<gene>
    <name evidence="1" type="ORF">S01H1_69904</name>
</gene>
<name>X0WF01_9ZZZZ</name>
<protein>
    <recommendedName>
        <fullName evidence="2">PhoU domain-containing protein</fullName>
    </recommendedName>
</protein>
<dbReference type="EMBL" id="BARS01046436">
    <property type="protein sequence ID" value="GAG29529.1"/>
    <property type="molecule type" value="Genomic_DNA"/>
</dbReference>
<sequence length="158" mass="18200">KKAFQHYKNIIERYKFSKIIPRNELGIMAQAALSYLLRQQQSLGEILIMIDMLGGEPFSDIYMDSFTTISSKVSEQFGVLRKLVDVRVENIEGGREELDLIVKLEREIDEDNIVICRQISIKTGGESDFTCYMMRKIVAELEHISDYIKECAEILADI</sequence>
<organism evidence="1">
    <name type="scientific">marine sediment metagenome</name>
    <dbReference type="NCBI Taxonomy" id="412755"/>
    <lineage>
        <taxon>unclassified sequences</taxon>
        <taxon>metagenomes</taxon>
        <taxon>ecological metagenomes</taxon>
    </lineage>
</organism>
<accession>X0WF01</accession>
<proteinExistence type="predicted"/>
<evidence type="ECO:0000313" key="1">
    <source>
        <dbReference type="EMBL" id="GAG29529.1"/>
    </source>
</evidence>
<evidence type="ECO:0008006" key="2">
    <source>
        <dbReference type="Google" id="ProtNLM"/>
    </source>
</evidence>
<reference evidence="1" key="1">
    <citation type="journal article" date="2014" name="Front. Microbiol.">
        <title>High frequency of phylogenetically diverse reductive dehalogenase-homologous genes in deep subseafloor sedimentary metagenomes.</title>
        <authorList>
            <person name="Kawai M."/>
            <person name="Futagami T."/>
            <person name="Toyoda A."/>
            <person name="Takaki Y."/>
            <person name="Nishi S."/>
            <person name="Hori S."/>
            <person name="Arai W."/>
            <person name="Tsubouchi T."/>
            <person name="Morono Y."/>
            <person name="Uchiyama I."/>
            <person name="Ito T."/>
            <person name="Fujiyama A."/>
            <person name="Inagaki F."/>
            <person name="Takami H."/>
        </authorList>
    </citation>
    <scope>NUCLEOTIDE SEQUENCE</scope>
    <source>
        <strain evidence="1">Expedition CK06-06</strain>
    </source>
</reference>